<dbReference type="PANTHER" id="PTHR41694:SF4">
    <property type="entry name" value="ENDOGENOUS RETROVIRUS GROUP K MEMBER 10 POL PROTEIN-RELATED"/>
    <property type="match status" value="1"/>
</dbReference>
<dbReference type="SUPFAM" id="SSF50122">
    <property type="entry name" value="DNA-binding domain of retroviral integrase"/>
    <property type="match status" value="1"/>
</dbReference>
<keyword evidence="4" id="KW-0479">Metal-binding</keyword>
<protein>
    <recommendedName>
        <fullName evidence="18">Integrase</fullName>
    </recommendedName>
</protein>
<keyword evidence="17" id="KW-1185">Reference proteome</keyword>
<evidence type="ECO:0000256" key="13">
    <source>
        <dbReference type="SAM" id="MobiDB-lite"/>
    </source>
</evidence>
<dbReference type="InterPro" id="IPR001037">
    <property type="entry name" value="Integrase_C_retrovir"/>
</dbReference>
<keyword evidence="9" id="KW-0695">RNA-directed DNA polymerase</keyword>
<evidence type="ECO:0000256" key="1">
    <source>
        <dbReference type="ARBA" id="ARBA00022679"/>
    </source>
</evidence>
<dbReference type="GO" id="GO:0015074">
    <property type="term" value="P:DNA integration"/>
    <property type="evidence" value="ECO:0007669"/>
    <property type="project" value="UniProtKB-KW"/>
</dbReference>
<keyword evidence="11" id="KW-0511">Multifunctional enzyme</keyword>
<dbReference type="OrthoDB" id="9386368at2759"/>
<dbReference type="GO" id="GO:0016787">
    <property type="term" value="F:hydrolase activity"/>
    <property type="evidence" value="ECO:0007669"/>
    <property type="project" value="UniProtKB-KW"/>
</dbReference>
<dbReference type="Proteomes" id="UP000796761">
    <property type="component" value="Unassembled WGS sequence"/>
</dbReference>
<evidence type="ECO:0000256" key="12">
    <source>
        <dbReference type="PROSITE-ProRule" id="PRU00506"/>
    </source>
</evidence>
<dbReference type="InterPro" id="IPR001584">
    <property type="entry name" value="Integrase_cat-core"/>
</dbReference>
<dbReference type="GO" id="GO:0046872">
    <property type="term" value="F:metal ion binding"/>
    <property type="evidence" value="ECO:0007669"/>
    <property type="project" value="UniProtKB-KW"/>
</dbReference>
<dbReference type="EMBL" id="SWJQ01000645">
    <property type="protein sequence ID" value="TRZ11910.1"/>
    <property type="molecule type" value="Genomic_DNA"/>
</dbReference>
<evidence type="ECO:0000259" key="14">
    <source>
        <dbReference type="PROSITE" id="PS50994"/>
    </source>
</evidence>
<evidence type="ECO:0000256" key="9">
    <source>
        <dbReference type="ARBA" id="ARBA00022918"/>
    </source>
</evidence>
<keyword evidence="2" id="KW-0548">Nucleotidyltransferase</keyword>
<feature type="domain" description="Integrase-type" evidence="15">
    <location>
        <begin position="196"/>
        <end position="243"/>
    </location>
</feature>
<dbReference type="Pfam" id="PF00552">
    <property type="entry name" value="IN_DBD_C"/>
    <property type="match status" value="1"/>
</dbReference>
<dbReference type="InterPro" id="IPR036862">
    <property type="entry name" value="Integrase_C_dom_sf_retrovir"/>
</dbReference>
<dbReference type="GO" id="GO:0003964">
    <property type="term" value="F:RNA-directed DNA polymerase activity"/>
    <property type="evidence" value="ECO:0007669"/>
    <property type="project" value="UniProtKB-KW"/>
</dbReference>
<reference evidence="16" key="1">
    <citation type="submission" date="2019-04" db="EMBL/GenBank/DDBJ databases">
        <title>Genome assembly of Zosterops borbonicus 15179.</title>
        <authorList>
            <person name="Leroy T."/>
            <person name="Anselmetti Y."/>
            <person name="Tilak M.-K."/>
            <person name="Nabholz B."/>
        </authorList>
    </citation>
    <scope>NUCLEOTIDE SEQUENCE</scope>
    <source>
        <strain evidence="16">HGM_15179</strain>
        <tissue evidence="16">Muscle</tissue>
    </source>
</reference>
<feature type="domain" description="Integrase catalytic" evidence="14">
    <location>
        <begin position="70"/>
        <end position="187"/>
    </location>
</feature>
<feature type="DNA-binding region" description="Integrase-type" evidence="12">
    <location>
        <begin position="196"/>
        <end position="243"/>
    </location>
</feature>
<organism evidence="16 17">
    <name type="scientific">Zosterops borbonicus</name>
    <dbReference type="NCBI Taxonomy" id="364589"/>
    <lineage>
        <taxon>Eukaryota</taxon>
        <taxon>Metazoa</taxon>
        <taxon>Chordata</taxon>
        <taxon>Craniata</taxon>
        <taxon>Vertebrata</taxon>
        <taxon>Euteleostomi</taxon>
        <taxon>Archelosauria</taxon>
        <taxon>Archosauria</taxon>
        <taxon>Dinosauria</taxon>
        <taxon>Saurischia</taxon>
        <taxon>Theropoda</taxon>
        <taxon>Coelurosauria</taxon>
        <taxon>Aves</taxon>
        <taxon>Neognathae</taxon>
        <taxon>Neoaves</taxon>
        <taxon>Telluraves</taxon>
        <taxon>Australaves</taxon>
        <taxon>Passeriformes</taxon>
        <taxon>Sylvioidea</taxon>
        <taxon>Zosteropidae</taxon>
        <taxon>Zosterops</taxon>
    </lineage>
</organism>
<evidence type="ECO:0000256" key="3">
    <source>
        <dbReference type="ARBA" id="ARBA00022722"/>
    </source>
</evidence>
<sequence length="306" mass="33783">MSQQCPCSQEGQAYGAGGGIGKSVASRSWEVILPLYPALVRPVLVLCPVLGSSGQEGKGATGEGPVVGHKGEKAGDAIKHLIQAFSVLGIPKSLKTDKGPVYKSREFCSFLQQWGVEHKTGIPHSPTGQTIVERTHQNLKRVLSQQQLILKIKPPSVRLARALLTLNFLTCSFETMNPPVTRHFRGSSQLEPHERPKVLVKDPETLRIQGPHDLVTWGRGYACVSTPTGLRWIPSCNVRPYVPKTSETKVPQGTVASWRRRKKEEEKTSPEASPPCPITLPSWVFGHEEEAEELFPPVECFQWLFN</sequence>
<dbReference type="GO" id="GO:0003677">
    <property type="term" value="F:DNA binding"/>
    <property type="evidence" value="ECO:0007669"/>
    <property type="project" value="UniProtKB-KW"/>
</dbReference>
<keyword evidence="1" id="KW-0808">Transferase</keyword>
<dbReference type="GO" id="GO:0004519">
    <property type="term" value="F:endonuclease activity"/>
    <property type="evidence" value="ECO:0007669"/>
    <property type="project" value="UniProtKB-KW"/>
</dbReference>
<name>A0A8K1G4V9_9PASS</name>
<dbReference type="PROSITE" id="PS50994">
    <property type="entry name" value="INTEGRASE"/>
    <property type="match status" value="1"/>
</dbReference>
<evidence type="ECO:0000256" key="2">
    <source>
        <dbReference type="ARBA" id="ARBA00022695"/>
    </source>
</evidence>
<dbReference type="Pfam" id="PF00665">
    <property type="entry name" value="rve"/>
    <property type="match status" value="1"/>
</dbReference>
<keyword evidence="6" id="KW-0378">Hydrolase</keyword>
<proteinExistence type="predicted"/>
<keyword evidence="7" id="KW-0862">Zinc</keyword>
<evidence type="ECO:0000256" key="5">
    <source>
        <dbReference type="ARBA" id="ARBA00022759"/>
    </source>
</evidence>
<evidence type="ECO:0000256" key="6">
    <source>
        <dbReference type="ARBA" id="ARBA00022801"/>
    </source>
</evidence>
<dbReference type="SUPFAM" id="SSF53098">
    <property type="entry name" value="Ribonuclease H-like"/>
    <property type="match status" value="1"/>
</dbReference>
<dbReference type="GO" id="GO:0035613">
    <property type="term" value="F:RNA stem-loop binding"/>
    <property type="evidence" value="ECO:0007669"/>
    <property type="project" value="TreeGrafter"/>
</dbReference>
<dbReference type="PROSITE" id="PS51027">
    <property type="entry name" value="INTEGRASE_DBD"/>
    <property type="match status" value="1"/>
</dbReference>
<evidence type="ECO:0000256" key="7">
    <source>
        <dbReference type="ARBA" id="ARBA00022833"/>
    </source>
</evidence>
<dbReference type="AlphaFoldDB" id="A0A8K1G4V9"/>
<feature type="region of interest" description="Disordered" evidence="13">
    <location>
        <begin position="249"/>
        <end position="274"/>
    </location>
</feature>
<dbReference type="InterPro" id="IPR036397">
    <property type="entry name" value="RNaseH_sf"/>
</dbReference>
<gene>
    <name evidence="16" type="ORF">HGM15179_015194</name>
</gene>
<keyword evidence="10" id="KW-0238">DNA-binding</keyword>
<evidence type="ECO:0000256" key="10">
    <source>
        <dbReference type="ARBA" id="ARBA00023125"/>
    </source>
</evidence>
<comment type="caution">
    <text evidence="16">The sequence shown here is derived from an EMBL/GenBank/DDBJ whole genome shotgun (WGS) entry which is preliminary data.</text>
</comment>
<keyword evidence="8" id="KW-0229">DNA integration</keyword>
<dbReference type="Gene3D" id="3.30.420.10">
    <property type="entry name" value="Ribonuclease H-like superfamily/Ribonuclease H"/>
    <property type="match status" value="1"/>
</dbReference>
<dbReference type="PANTHER" id="PTHR41694">
    <property type="entry name" value="ENDOGENOUS RETROVIRUS GROUP K MEMBER POL PROTEIN"/>
    <property type="match status" value="1"/>
</dbReference>
<keyword evidence="3" id="KW-0540">Nuclease</keyword>
<evidence type="ECO:0008006" key="18">
    <source>
        <dbReference type="Google" id="ProtNLM"/>
    </source>
</evidence>
<evidence type="ECO:0000313" key="17">
    <source>
        <dbReference type="Proteomes" id="UP000796761"/>
    </source>
</evidence>
<evidence type="ECO:0000256" key="8">
    <source>
        <dbReference type="ARBA" id="ARBA00022908"/>
    </source>
</evidence>
<dbReference type="Gene3D" id="2.30.30.10">
    <property type="entry name" value="Integrase, C-terminal domain superfamily, retroviral"/>
    <property type="match status" value="1"/>
</dbReference>
<evidence type="ECO:0000256" key="11">
    <source>
        <dbReference type="ARBA" id="ARBA00023268"/>
    </source>
</evidence>
<evidence type="ECO:0000313" key="16">
    <source>
        <dbReference type="EMBL" id="TRZ11910.1"/>
    </source>
</evidence>
<keyword evidence="5" id="KW-0255">Endonuclease</keyword>
<dbReference type="InterPro" id="IPR012337">
    <property type="entry name" value="RNaseH-like_sf"/>
</dbReference>
<evidence type="ECO:0000256" key="4">
    <source>
        <dbReference type="ARBA" id="ARBA00022723"/>
    </source>
</evidence>
<evidence type="ECO:0000259" key="15">
    <source>
        <dbReference type="PROSITE" id="PS51027"/>
    </source>
</evidence>
<accession>A0A8K1G4V9</accession>